<dbReference type="InterPro" id="IPR016163">
    <property type="entry name" value="Ald_DH_C"/>
</dbReference>
<evidence type="ECO:0000313" key="7">
    <source>
        <dbReference type="EMBL" id="KAJ9574916.1"/>
    </source>
</evidence>
<dbReference type="AlphaFoldDB" id="A0AAD8E2V7"/>
<name>A0AAD8E2V7_DIPPU</name>
<evidence type="ECO:0000256" key="4">
    <source>
        <dbReference type="PROSITE-ProRule" id="PRU10007"/>
    </source>
</evidence>
<dbReference type="FunFam" id="3.40.605.10:FF:000005">
    <property type="entry name" value="Succinate-semialdehyde dehydrogenase I"/>
    <property type="match status" value="1"/>
</dbReference>
<dbReference type="EMBL" id="JASPKZ010010253">
    <property type="protein sequence ID" value="KAJ9574916.1"/>
    <property type="molecule type" value="Genomic_DNA"/>
</dbReference>
<gene>
    <name evidence="7" type="ORF">L9F63_007935</name>
</gene>
<dbReference type="GO" id="GO:0005739">
    <property type="term" value="C:mitochondrion"/>
    <property type="evidence" value="ECO:0007669"/>
    <property type="project" value="TreeGrafter"/>
</dbReference>
<reference evidence="7" key="2">
    <citation type="submission" date="2023-05" db="EMBL/GenBank/DDBJ databases">
        <authorList>
            <person name="Fouks B."/>
        </authorList>
    </citation>
    <scope>NUCLEOTIDE SEQUENCE</scope>
    <source>
        <strain evidence="7">Stay&amp;Tobe</strain>
        <tissue evidence="7">Testes</tissue>
    </source>
</reference>
<dbReference type="PANTHER" id="PTHR43353">
    <property type="entry name" value="SUCCINATE-SEMIALDEHYDE DEHYDROGENASE, MITOCHONDRIAL"/>
    <property type="match status" value="1"/>
</dbReference>
<evidence type="ECO:0000256" key="5">
    <source>
        <dbReference type="RuleBase" id="RU003345"/>
    </source>
</evidence>
<comment type="caution">
    <text evidence="7">The sequence shown here is derived from an EMBL/GenBank/DDBJ whole genome shotgun (WGS) entry which is preliminary data.</text>
</comment>
<dbReference type="InterPro" id="IPR029510">
    <property type="entry name" value="Ald_DH_CS_GLU"/>
</dbReference>
<dbReference type="Proteomes" id="UP001233999">
    <property type="component" value="Unassembled WGS sequence"/>
</dbReference>
<dbReference type="Pfam" id="PF00171">
    <property type="entry name" value="Aldedh"/>
    <property type="match status" value="1"/>
</dbReference>
<feature type="non-terminal residue" evidence="7">
    <location>
        <position position="1"/>
    </location>
</feature>
<organism evidence="7 8">
    <name type="scientific">Diploptera punctata</name>
    <name type="common">Pacific beetle cockroach</name>
    <dbReference type="NCBI Taxonomy" id="6984"/>
    <lineage>
        <taxon>Eukaryota</taxon>
        <taxon>Metazoa</taxon>
        <taxon>Ecdysozoa</taxon>
        <taxon>Arthropoda</taxon>
        <taxon>Hexapoda</taxon>
        <taxon>Insecta</taxon>
        <taxon>Pterygota</taxon>
        <taxon>Neoptera</taxon>
        <taxon>Polyneoptera</taxon>
        <taxon>Dictyoptera</taxon>
        <taxon>Blattodea</taxon>
        <taxon>Blaberoidea</taxon>
        <taxon>Blaberidae</taxon>
        <taxon>Diplopterinae</taxon>
        <taxon>Diploptera</taxon>
    </lineage>
</organism>
<protein>
    <recommendedName>
        <fullName evidence="6">Aldehyde dehydrogenase domain-containing protein</fullName>
    </recommendedName>
</protein>
<keyword evidence="8" id="KW-1185">Reference proteome</keyword>
<feature type="active site" evidence="4">
    <location>
        <position position="252"/>
    </location>
</feature>
<dbReference type="SUPFAM" id="SSF53720">
    <property type="entry name" value="ALDH-like"/>
    <property type="match status" value="1"/>
</dbReference>
<evidence type="ECO:0000259" key="6">
    <source>
        <dbReference type="Pfam" id="PF00171"/>
    </source>
</evidence>
<dbReference type="PROSITE" id="PS00687">
    <property type="entry name" value="ALDEHYDE_DEHYDR_GLU"/>
    <property type="match status" value="1"/>
</dbReference>
<dbReference type="PANTHER" id="PTHR43353:SF5">
    <property type="entry name" value="SUCCINATE-SEMIALDEHYDE DEHYDROGENASE, MITOCHONDRIAL"/>
    <property type="match status" value="1"/>
</dbReference>
<dbReference type="Gene3D" id="3.40.605.10">
    <property type="entry name" value="Aldehyde Dehydrogenase, Chain A, domain 1"/>
    <property type="match status" value="1"/>
</dbReference>
<feature type="domain" description="Aldehyde dehydrogenase" evidence="6">
    <location>
        <begin position="22"/>
        <end position="475"/>
    </location>
</feature>
<reference evidence="7" key="1">
    <citation type="journal article" date="2023" name="IScience">
        <title>Live-bearing cockroach genome reveals convergent evolutionary mechanisms linked to viviparity in insects and beyond.</title>
        <authorList>
            <person name="Fouks B."/>
            <person name="Harrison M.C."/>
            <person name="Mikhailova A.A."/>
            <person name="Marchal E."/>
            <person name="English S."/>
            <person name="Carruthers M."/>
            <person name="Jennings E.C."/>
            <person name="Chiamaka E.L."/>
            <person name="Frigard R.A."/>
            <person name="Pippel M."/>
            <person name="Attardo G.M."/>
            <person name="Benoit J.B."/>
            <person name="Bornberg-Bauer E."/>
            <person name="Tobe S.S."/>
        </authorList>
    </citation>
    <scope>NUCLEOTIDE SEQUENCE</scope>
    <source>
        <strain evidence="7">Stay&amp;Tobe</strain>
    </source>
</reference>
<dbReference type="InterPro" id="IPR050740">
    <property type="entry name" value="Aldehyde_DH_Superfamily"/>
</dbReference>
<comment type="similarity">
    <text evidence="2 5">Belongs to the aldehyde dehydrogenase family.</text>
</comment>
<dbReference type="FunFam" id="3.40.309.10:FF:000004">
    <property type="entry name" value="Succinate-semialdehyde dehydrogenase I"/>
    <property type="match status" value="1"/>
</dbReference>
<evidence type="ECO:0000313" key="8">
    <source>
        <dbReference type="Proteomes" id="UP001233999"/>
    </source>
</evidence>
<dbReference type="GO" id="GO:0009450">
    <property type="term" value="P:gamma-aminobutyric acid catabolic process"/>
    <property type="evidence" value="ECO:0007669"/>
    <property type="project" value="TreeGrafter"/>
</dbReference>
<comment type="pathway">
    <text evidence="1">Amino-acid degradation; 4-aminobutanoate degradation.</text>
</comment>
<dbReference type="InterPro" id="IPR015590">
    <property type="entry name" value="Aldehyde_DH_dom"/>
</dbReference>
<evidence type="ECO:0000256" key="2">
    <source>
        <dbReference type="ARBA" id="ARBA00009986"/>
    </source>
</evidence>
<dbReference type="InterPro" id="IPR016161">
    <property type="entry name" value="Ald_DH/histidinol_DH"/>
</dbReference>
<dbReference type="CDD" id="cd07103">
    <property type="entry name" value="ALDH_F5_SSADH_GabD"/>
    <property type="match status" value="1"/>
</dbReference>
<evidence type="ECO:0000256" key="1">
    <source>
        <dbReference type="ARBA" id="ARBA00005176"/>
    </source>
</evidence>
<sequence length="481" mass="51798">IHSAVDSQLPLVRDKAFVNGAWISARSGKTFDVINPATGTVVGQVPDMDADDTKKAIEAASESFKTWQYTTAKERSVYLRRWYEVLVKHQDELATIHHCRSRKAKNTSNGNGFPEEARRTYGEVISSPTATKEMLLIKQPIGVAGLITPWNFPIAMITRKAGAAIAAGCTCVVKPAEDTPLTALAIAKLAEEAGLPKGVFNVITSDRGHAAEVGKLLCESPLVAGISFTGSTVVGKLLYKQCSEGVKRLALELGGNAPFIVFDGADIDKAVMGAIASKFRNCGQTCVSANRFLVQDGIFDCFVEKLSDKMKSLKMGNGLDDSVTLGPLINKPQTQKVDGIVQDAVKKGAKLHLGGKPAMSLGDMFYEATLLTDVNDSMRCYREEIFGPVAVCIKFKTEEEALSIANDTRSGLAGYFYSGDISQIWRVAKRLAVGMVGINEGIISTAEAAFGGIKESGIGREGSHHGLEEFTYMKYMCFGNL</sequence>
<dbReference type="Gene3D" id="3.40.309.10">
    <property type="entry name" value="Aldehyde Dehydrogenase, Chain A, domain 2"/>
    <property type="match status" value="1"/>
</dbReference>
<proteinExistence type="inferred from homology"/>
<keyword evidence="3 5" id="KW-0560">Oxidoreductase</keyword>
<evidence type="ECO:0000256" key="3">
    <source>
        <dbReference type="ARBA" id="ARBA00023002"/>
    </source>
</evidence>
<dbReference type="InterPro" id="IPR016162">
    <property type="entry name" value="Ald_DH_N"/>
</dbReference>
<dbReference type="GO" id="GO:0004777">
    <property type="term" value="F:succinate-semialdehyde dehydrogenase (NAD+) activity"/>
    <property type="evidence" value="ECO:0007669"/>
    <property type="project" value="TreeGrafter"/>
</dbReference>
<accession>A0AAD8E2V7</accession>